<feature type="domain" description="Cyclic nucleotide-binding" evidence="8">
    <location>
        <begin position="1016"/>
        <end position="1104"/>
    </location>
</feature>
<keyword evidence="2" id="KW-0813">Transport</keyword>
<dbReference type="PANTHER" id="PTHR10217:SF435">
    <property type="entry name" value="POTASSIUM VOLTAGE-GATED CHANNEL PROTEIN EAG"/>
    <property type="match status" value="1"/>
</dbReference>
<gene>
    <name evidence="9" type="ORF">JKP88DRAFT_244353</name>
</gene>
<keyword evidence="3 7" id="KW-0812">Transmembrane</keyword>
<dbReference type="OrthoDB" id="444079at2759"/>
<protein>
    <recommendedName>
        <fullName evidence="8">Cyclic nucleotide-binding domain-containing protein</fullName>
    </recommendedName>
</protein>
<dbReference type="Gene3D" id="1.10.287.70">
    <property type="match status" value="3"/>
</dbReference>
<evidence type="ECO:0000256" key="7">
    <source>
        <dbReference type="SAM" id="Phobius"/>
    </source>
</evidence>
<sequence length="1507" mass="163074">MGGAWCGSTIDITADCQGAQGHCGCANHCSGRALQHRRTAYELARSVVVSGQGPNVMLEGSAQSSAMFVDQRDIARRYVQGWLVLDLLAAVPLDTLLRPAIGYASYVVLVALRGLRLLQLMRLNRARVGPFEIGPVPLSIVKTVLIVVLAAHLLSCLWFYVACYDSAYAGRSTLLTNLNFTCCLTRTLPDDTPSSVYVVGGPEDWLRCGHNGSQFSHYLASYYFITYTMTTVGYGDIHAEGKKEMVVAAAIELTGATSFGLIIAATHRIVQLMGPAERAGSRNAREIGEYIRDRGLHGSVAARLRQHFRYHYFKTGVFNGAAVLADLPPELAARVHTEAHAAALKGLALLSAPAVNTEVLALFARLLKPMETFPQDIIAAQGSPAAEVYFVVRGRVEAYQQAPPAAGDALPQRRRSMMTVLSQAKGDLGPFVGAWEGGSCFGLSEVALAQYEDLATYIEAQSATAASAMRACLASPVIASGAPCVTRLRSRVVIDGADAPAERVLAGTSVENLCVLATLHASTSAAAGTDTLAGVIAAVDIRQEMLDINQGVTNEIKGLAGAARSAVAFVAATLGVRRSAQVHTQETTSPRAHSGDTAAALLVRGIVLPGDVRKLRWDLLLLAAAAVEALLIPFEVAFLTGDSPVLTTAEALSTALRILFGADFLLTLRTAFEAADGGASGAAAVVLVSTPRLIARRYARTWMLVDAVSVFPPSLLAADAAARRAVRTLQLTRVLHLVNTGRALRQGMRAGTIANKLSAIAYFHNYCLPRAPWWCYRDLHRELHRHSSQRQVFAEARAAGRDQNATQARAVRWLQTLLQRCPAWATELLKVFSVVFYCAHFFGCVWWLAGQADASTRSWWRLQGLTQSSADTGRAYLASVYFAMTTITTVGVYFAMNTITTVGYGDIVPTSDLQRIVACVIMSCGTTIFSFVIGAISDLARGAASAAAMADGYMDEVGVVGHIRHSVLAHLNFLAERQSTCDEASILARTPARLRAQIVLHIHADTLASLPIYGRDETFMAAVLQVLKPQLFAAGDLVYDTEGQAEGIYFVTSGVSQVSVHYEVQEGRSLLVPVAVVPPGKMFGYTGRLLGAKGGSKTTARALTELQDCNQAAQHELRHHSNVNFKYNIASHARQVYLLPDEKLIAMARLQPGIAQELQACLEEAVFDHPQRVFTPNCEFNTNLLSTGVAQACLEEAVFDHAQREMRDAVRTKQRGAARKKCDALCDLQRRGGRYMARTKARGNFNAVLQLRSMGASCTLRVWRVQNEMHGMVRSKQGGADELHIMKPARRNLTLIAQLCERTEPKGSVGAGGLNRLCSDALATRVGCRDLRARTCLIFSSARHDMYVRKKVQALMSASLQQTPSSDQLLVPAADPLTVGGIGGTVCASVYTCDNVRRAYARGTICTAERPYYVRFEAPAVSALRGQHRHMVTARKRALSGASAPRKRALRHYRPQRCVTSLGDCPRTARNAGVMMRCSSIILPDDTAAHTNFYFKHVPHFSLDAYP</sequence>
<feature type="transmembrane region" description="Helical" evidence="7">
    <location>
        <begin position="828"/>
        <end position="849"/>
    </location>
</feature>
<dbReference type="Proteomes" id="UP000664859">
    <property type="component" value="Unassembled WGS sequence"/>
</dbReference>
<keyword evidence="10" id="KW-1185">Reference proteome</keyword>
<feature type="transmembrane region" description="Helical" evidence="7">
    <location>
        <begin position="916"/>
        <end position="936"/>
    </location>
</feature>
<dbReference type="GO" id="GO:0042391">
    <property type="term" value="P:regulation of membrane potential"/>
    <property type="evidence" value="ECO:0007669"/>
    <property type="project" value="TreeGrafter"/>
</dbReference>
<keyword evidence="4 7" id="KW-1133">Transmembrane helix</keyword>
<evidence type="ECO:0000256" key="2">
    <source>
        <dbReference type="ARBA" id="ARBA00022448"/>
    </source>
</evidence>
<evidence type="ECO:0000256" key="1">
    <source>
        <dbReference type="ARBA" id="ARBA00004141"/>
    </source>
</evidence>
<evidence type="ECO:0000313" key="10">
    <source>
        <dbReference type="Proteomes" id="UP000664859"/>
    </source>
</evidence>
<dbReference type="InterPro" id="IPR013099">
    <property type="entry name" value="K_chnl_dom"/>
</dbReference>
<proteinExistence type="predicted"/>
<evidence type="ECO:0000256" key="6">
    <source>
        <dbReference type="ARBA" id="ARBA00023136"/>
    </source>
</evidence>
<dbReference type="CDD" id="cd00038">
    <property type="entry name" value="CAP_ED"/>
    <property type="match status" value="1"/>
</dbReference>
<dbReference type="SUPFAM" id="SSF81324">
    <property type="entry name" value="Voltage-gated potassium channels"/>
    <property type="match status" value="3"/>
</dbReference>
<dbReference type="GO" id="GO:0005886">
    <property type="term" value="C:plasma membrane"/>
    <property type="evidence" value="ECO:0007669"/>
    <property type="project" value="TreeGrafter"/>
</dbReference>
<name>A0A836CHH0_9STRA</name>
<feature type="transmembrane region" description="Helical" evidence="7">
    <location>
        <begin position="875"/>
        <end position="895"/>
    </location>
</feature>
<dbReference type="PROSITE" id="PS50042">
    <property type="entry name" value="CNMP_BINDING_3"/>
    <property type="match status" value="1"/>
</dbReference>
<dbReference type="InterPro" id="IPR005821">
    <property type="entry name" value="Ion_trans_dom"/>
</dbReference>
<reference evidence="9" key="1">
    <citation type="submission" date="2021-02" db="EMBL/GenBank/DDBJ databases">
        <title>First Annotated Genome of the Yellow-green Alga Tribonema minus.</title>
        <authorList>
            <person name="Mahan K.M."/>
        </authorList>
    </citation>
    <scope>NUCLEOTIDE SEQUENCE</scope>
    <source>
        <strain evidence="9">UTEX B ZZ1240</strain>
    </source>
</reference>
<dbReference type="Gene3D" id="1.10.287.630">
    <property type="entry name" value="Helix hairpin bin"/>
    <property type="match status" value="2"/>
</dbReference>
<dbReference type="EMBL" id="JAFCMP010000124">
    <property type="protein sequence ID" value="KAG5185724.1"/>
    <property type="molecule type" value="Genomic_DNA"/>
</dbReference>
<organism evidence="9 10">
    <name type="scientific">Tribonema minus</name>
    <dbReference type="NCBI Taxonomy" id="303371"/>
    <lineage>
        <taxon>Eukaryota</taxon>
        <taxon>Sar</taxon>
        <taxon>Stramenopiles</taxon>
        <taxon>Ochrophyta</taxon>
        <taxon>PX clade</taxon>
        <taxon>Xanthophyceae</taxon>
        <taxon>Tribonematales</taxon>
        <taxon>Tribonemataceae</taxon>
        <taxon>Tribonema</taxon>
    </lineage>
</organism>
<accession>A0A836CHH0</accession>
<dbReference type="InterPro" id="IPR014710">
    <property type="entry name" value="RmlC-like_jellyroll"/>
</dbReference>
<dbReference type="PANTHER" id="PTHR10217">
    <property type="entry name" value="VOLTAGE AND LIGAND GATED POTASSIUM CHANNEL"/>
    <property type="match status" value="1"/>
</dbReference>
<feature type="transmembrane region" description="Helical" evidence="7">
    <location>
        <begin position="619"/>
        <end position="639"/>
    </location>
</feature>
<dbReference type="InterPro" id="IPR018490">
    <property type="entry name" value="cNMP-bd_dom_sf"/>
</dbReference>
<comment type="caution">
    <text evidence="9">The sequence shown here is derived from an EMBL/GenBank/DDBJ whole genome shotgun (WGS) entry which is preliminary data.</text>
</comment>
<evidence type="ECO:0000256" key="3">
    <source>
        <dbReference type="ARBA" id="ARBA00022692"/>
    </source>
</evidence>
<evidence type="ECO:0000256" key="4">
    <source>
        <dbReference type="ARBA" id="ARBA00022989"/>
    </source>
</evidence>
<evidence type="ECO:0000313" key="9">
    <source>
        <dbReference type="EMBL" id="KAG5185724.1"/>
    </source>
</evidence>
<evidence type="ECO:0000259" key="8">
    <source>
        <dbReference type="PROSITE" id="PS50042"/>
    </source>
</evidence>
<dbReference type="Gene3D" id="2.60.120.10">
    <property type="entry name" value="Jelly Rolls"/>
    <property type="match status" value="2"/>
</dbReference>
<dbReference type="InterPro" id="IPR050818">
    <property type="entry name" value="KCNH_animal-type"/>
</dbReference>
<keyword evidence="5" id="KW-0406">Ion transport</keyword>
<keyword evidence="6 7" id="KW-0472">Membrane</keyword>
<dbReference type="InterPro" id="IPR000595">
    <property type="entry name" value="cNMP-bd_dom"/>
</dbReference>
<dbReference type="SUPFAM" id="SSF51206">
    <property type="entry name" value="cAMP-binding domain-like"/>
    <property type="match status" value="2"/>
</dbReference>
<dbReference type="GO" id="GO:0005249">
    <property type="term" value="F:voltage-gated potassium channel activity"/>
    <property type="evidence" value="ECO:0007669"/>
    <property type="project" value="TreeGrafter"/>
</dbReference>
<dbReference type="Pfam" id="PF07885">
    <property type="entry name" value="Ion_trans_2"/>
    <property type="match status" value="1"/>
</dbReference>
<comment type="subcellular location">
    <subcellularLocation>
        <location evidence="1">Membrane</location>
        <topology evidence="1">Multi-pass membrane protein</topology>
    </subcellularLocation>
</comment>
<dbReference type="Pfam" id="PF00520">
    <property type="entry name" value="Ion_trans"/>
    <property type="match status" value="1"/>
</dbReference>
<evidence type="ECO:0000256" key="5">
    <source>
        <dbReference type="ARBA" id="ARBA00023065"/>
    </source>
</evidence>